<name>A0A1I2UEI8_9HYPH</name>
<feature type="transmembrane region" description="Helical" evidence="2">
    <location>
        <begin position="200"/>
        <end position="220"/>
    </location>
</feature>
<organism evidence="3 4">
    <name type="scientific">Methylobacterium gossipiicola</name>
    <dbReference type="NCBI Taxonomy" id="582675"/>
    <lineage>
        <taxon>Bacteria</taxon>
        <taxon>Pseudomonadati</taxon>
        <taxon>Pseudomonadota</taxon>
        <taxon>Alphaproteobacteria</taxon>
        <taxon>Hyphomicrobiales</taxon>
        <taxon>Methylobacteriaceae</taxon>
        <taxon>Methylobacterium</taxon>
    </lineage>
</organism>
<feature type="region of interest" description="Disordered" evidence="1">
    <location>
        <begin position="230"/>
        <end position="282"/>
    </location>
</feature>
<feature type="compositionally biased region" description="Low complexity" evidence="1">
    <location>
        <begin position="267"/>
        <end position="282"/>
    </location>
</feature>
<sequence>MADYYPLLARALEAMPDRSPALRKAVYERARSALISQLRSLDPPLSDADIDLEARALEAAIVRLEAERAPPEPIPEPAPVDSWQDLPESVPGAPEPEPLRIPPRAPEPFLPPAPPPDLGPTPLLPPEAPVAAPLIPIQARKGREETPFVDPADALLMPPEPAPSEPGADETTSEAGGGRQRPRIDVVAPPAGRSRLVRNIVVGAVLFTVIGLIAVAAFLLRDKPADLHPIAAEQPETAPSGAESKYADRIGGDPAAPLPRAPQPNVSTPSSAQPSTATPSAAPADLTVAQRAVFYEENTSAANAPPTVVQGRVQWRLETVNGERGQPLETVVRANADFPDAGITLTMTINRNRDTTLPASHTIELAFTTDGLAGGPKRAVQDIGLLQAKEEENARGSPVSGLPVRVRENLFLIGLSSLRNDIERNTDLLLHRNWLELAIKFNTGSRAIINLEKGTAGAQVMEKAFAQWQ</sequence>
<reference evidence="4" key="1">
    <citation type="submission" date="2016-10" db="EMBL/GenBank/DDBJ databases">
        <authorList>
            <person name="Varghese N."/>
            <person name="Submissions S."/>
        </authorList>
    </citation>
    <scope>NUCLEOTIDE SEQUENCE [LARGE SCALE GENOMIC DNA]</scope>
    <source>
        <strain evidence="4">Gh-105</strain>
    </source>
</reference>
<feature type="region of interest" description="Disordered" evidence="1">
    <location>
        <begin position="68"/>
        <end position="129"/>
    </location>
</feature>
<dbReference type="OrthoDB" id="8442940at2"/>
<dbReference type="RefSeq" id="WP_091971660.1">
    <property type="nucleotide sequence ID" value="NZ_FOPM01000010.1"/>
</dbReference>
<evidence type="ECO:0000256" key="2">
    <source>
        <dbReference type="SAM" id="Phobius"/>
    </source>
</evidence>
<protein>
    <submittedName>
        <fullName evidence="3">Uncharacterized protein</fullName>
    </submittedName>
</protein>
<evidence type="ECO:0000256" key="1">
    <source>
        <dbReference type="SAM" id="MobiDB-lite"/>
    </source>
</evidence>
<dbReference type="STRING" id="582675.SAMN05192565_11016"/>
<keyword evidence="2" id="KW-0812">Transmembrane</keyword>
<feature type="compositionally biased region" description="Pro residues" evidence="1">
    <location>
        <begin position="93"/>
        <end position="128"/>
    </location>
</feature>
<dbReference type="AlphaFoldDB" id="A0A1I2UEI8"/>
<gene>
    <name evidence="3" type="ORF">SAMN05192565_11016</name>
</gene>
<keyword evidence="2" id="KW-0472">Membrane</keyword>
<keyword evidence="2" id="KW-1133">Transmembrane helix</keyword>
<proteinExistence type="predicted"/>
<keyword evidence="4" id="KW-1185">Reference proteome</keyword>
<evidence type="ECO:0000313" key="3">
    <source>
        <dbReference type="EMBL" id="SFG75423.1"/>
    </source>
</evidence>
<dbReference type="EMBL" id="FOPM01000010">
    <property type="protein sequence ID" value="SFG75423.1"/>
    <property type="molecule type" value="Genomic_DNA"/>
</dbReference>
<feature type="region of interest" description="Disordered" evidence="1">
    <location>
        <begin position="151"/>
        <end position="187"/>
    </location>
</feature>
<dbReference type="Proteomes" id="UP000199229">
    <property type="component" value="Unassembled WGS sequence"/>
</dbReference>
<evidence type="ECO:0000313" key="4">
    <source>
        <dbReference type="Proteomes" id="UP000199229"/>
    </source>
</evidence>
<accession>A0A1I2UEI8</accession>